<proteinExistence type="predicted"/>
<keyword evidence="2" id="KW-1133">Transmembrane helix</keyword>
<dbReference type="GO" id="GO:0043025">
    <property type="term" value="C:neuronal cell body"/>
    <property type="evidence" value="ECO:0007669"/>
    <property type="project" value="TreeGrafter"/>
</dbReference>
<dbReference type="GO" id="GO:0030133">
    <property type="term" value="C:transport vesicle"/>
    <property type="evidence" value="ECO:0007669"/>
    <property type="project" value="InterPro"/>
</dbReference>
<dbReference type="InterPro" id="IPR024883">
    <property type="entry name" value="Neurensin"/>
</dbReference>
<reference evidence="3" key="1">
    <citation type="submission" date="2020-06" db="EMBL/GenBank/DDBJ databases">
        <authorList>
            <person name="Ji K."/>
            <person name="Li J."/>
        </authorList>
    </citation>
    <scope>NUCLEOTIDE SEQUENCE</scope>
    <source>
        <strain evidence="3">JKM2019</strain>
        <tissue evidence="3">Whole body</tissue>
    </source>
</reference>
<evidence type="ECO:0000256" key="1">
    <source>
        <dbReference type="SAM" id="MobiDB-lite"/>
    </source>
</evidence>
<dbReference type="EMBL" id="SDOV01000001">
    <property type="protein sequence ID" value="KAH7646155.1"/>
    <property type="molecule type" value="Genomic_DNA"/>
</dbReference>
<sequence>MVMNKSEQTQTMNEMNDKKTENDDNEEIKTGYFGIRSYLHHFYENVSVRNPNEYDEHVTEFTNKQNRRSKLWVTLFISGTILMLLGVTMILIGFTMNRMQIDIGYQEEMRIIDKSAYEFNKHLDQIKIIGLICFAVGGLFVASSLLLPSLLPNKSNGTNDDVDESTHLKFNIDPNDDDEQRTQVKNLIPVTEELKSVQPKQTTTPAIITNSGLKQIVFD</sequence>
<evidence type="ECO:0000256" key="2">
    <source>
        <dbReference type="SAM" id="Phobius"/>
    </source>
</evidence>
<dbReference type="PANTHER" id="PTHR14796">
    <property type="entry name" value="NEURENSIN 1-RELATED"/>
    <property type="match status" value="1"/>
</dbReference>
<keyword evidence="2" id="KW-0472">Membrane</keyword>
<dbReference type="Pfam" id="PF14927">
    <property type="entry name" value="Neurensin"/>
    <property type="match status" value="1"/>
</dbReference>
<dbReference type="GO" id="GO:0043005">
    <property type="term" value="C:neuron projection"/>
    <property type="evidence" value="ECO:0007669"/>
    <property type="project" value="TreeGrafter"/>
</dbReference>
<keyword evidence="2" id="KW-0812">Transmembrane</keyword>
<accession>A0A9D4P7B6</accession>
<reference evidence="3" key="2">
    <citation type="journal article" date="2021" name="World Allergy Organ. J.">
        <title>Chromosome-level assembly of Dermatophagoides farinae genome and transcriptome reveals two novel allergens Der f 37 and Der f 39.</title>
        <authorList>
            <person name="Chen J."/>
            <person name="Cai Z."/>
            <person name="Fan D."/>
            <person name="Hu J."/>
            <person name="Hou Y."/>
            <person name="He Y."/>
            <person name="Zhang Z."/>
            <person name="Zhao Z."/>
            <person name="Gao P."/>
            <person name="Hu W."/>
            <person name="Sun J."/>
            <person name="Li J."/>
            <person name="Ji K."/>
        </authorList>
    </citation>
    <scope>NUCLEOTIDE SEQUENCE</scope>
    <source>
        <strain evidence="3">JKM2019</strain>
    </source>
</reference>
<protein>
    <recommendedName>
        <fullName evidence="4">Neurensin-1</fullName>
    </recommendedName>
</protein>
<dbReference type="Proteomes" id="UP000828236">
    <property type="component" value="Unassembled WGS sequence"/>
</dbReference>
<feature type="transmembrane region" description="Helical" evidence="2">
    <location>
        <begin position="71"/>
        <end position="94"/>
    </location>
</feature>
<dbReference type="OrthoDB" id="5979667at2759"/>
<evidence type="ECO:0000313" key="3">
    <source>
        <dbReference type="EMBL" id="KAH7646155.1"/>
    </source>
</evidence>
<dbReference type="AlphaFoldDB" id="A0A9D4P7B6"/>
<gene>
    <name evidence="3" type="ORF">HUG17_1693</name>
</gene>
<feature type="region of interest" description="Disordered" evidence="1">
    <location>
        <begin position="1"/>
        <end position="26"/>
    </location>
</feature>
<dbReference type="GO" id="GO:0007399">
    <property type="term" value="P:nervous system development"/>
    <property type="evidence" value="ECO:0007669"/>
    <property type="project" value="TreeGrafter"/>
</dbReference>
<feature type="transmembrane region" description="Helical" evidence="2">
    <location>
        <begin position="128"/>
        <end position="147"/>
    </location>
</feature>
<organism evidence="3">
    <name type="scientific">Dermatophagoides farinae</name>
    <name type="common">American house dust mite</name>
    <dbReference type="NCBI Taxonomy" id="6954"/>
    <lineage>
        <taxon>Eukaryota</taxon>
        <taxon>Metazoa</taxon>
        <taxon>Ecdysozoa</taxon>
        <taxon>Arthropoda</taxon>
        <taxon>Chelicerata</taxon>
        <taxon>Arachnida</taxon>
        <taxon>Acari</taxon>
        <taxon>Acariformes</taxon>
        <taxon>Sarcoptiformes</taxon>
        <taxon>Astigmata</taxon>
        <taxon>Psoroptidia</taxon>
        <taxon>Analgoidea</taxon>
        <taxon>Pyroglyphidae</taxon>
        <taxon>Dermatophagoidinae</taxon>
        <taxon>Dermatophagoides</taxon>
    </lineage>
</organism>
<feature type="compositionally biased region" description="Polar residues" evidence="1">
    <location>
        <begin position="1"/>
        <end position="14"/>
    </location>
</feature>
<comment type="caution">
    <text evidence="3">The sequence shown here is derived from an EMBL/GenBank/DDBJ whole genome shotgun (WGS) entry which is preliminary data.</text>
</comment>
<name>A0A9D4P7B6_DERFA</name>
<dbReference type="PANTHER" id="PTHR14796:SF3">
    <property type="entry name" value="NEURENSIN 1-LIKE-RELATED"/>
    <property type="match status" value="1"/>
</dbReference>
<evidence type="ECO:0008006" key="4">
    <source>
        <dbReference type="Google" id="ProtNLM"/>
    </source>
</evidence>